<gene>
    <name evidence="4" type="ORF">RMAR0315_LOCUS7880</name>
</gene>
<dbReference type="PROSITE" id="PS50297">
    <property type="entry name" value="ANK_REP_REGION"/>
    <property type="match status" value="2"/>
</dbReference>
<evidence type="ECO:0000256" key="2">
    <source>
        <dbReference type="ARBA" id="ARBA00023043"/>
    </source>
</evidence>
<dbReference type="SUPFAM" id="SSF48403">
    <property type="entry name" value="Ankyrin repeat"/>
    <property type="match status" value="1"/>
</dbReference>
<reference evidence="4" key="1">
    <citation type="submission" date="2021-01" db="EMBL/GenBank/DDBJ databases">
        <authorList>
            <person name="Corre E."/>
            <person name="Pelletier E."/>
            <person name="Niang G."/>
            <person name="Scheremetjew M."/>
            <person name="Finn R."/>
            <person name="Kale V."/>
            <person name="Holt S."/>
            <person name="Cochrane G."/>
            <person name="Meng A."/>
            <person name="Brown T."/>
            <person name="Cohen L."/>
        </authorList>
    </citation>
    <scope>NUCLEOTIDE SEQUENCE</scope>
    <source>
        <strain evidence="4">UTEX LB 2760</strain>
    </source>
</reference>
<name>A0A7S0BLU4_9RHOD</name>
<dbReference type="PANTHER" id="PTHR24171">
    <property type="entry name" value="ANKYRIN REPEAT DOMAIN-CONTAINING PROTEIN 39-RELATED"/>
    <property type="match status" value="1"/>
</dbReference>
<sequence length="146" mass="16142">MVSEEEAFDDLLYSARSGDLEDAIQCLKDNPGIAKYKSKSCSGATPLHYAAANGHVEIMRLLISHGADLNAVNEYGNTPLHFAAINEKVDAVQLLLNHKANAALPNEFNRNPFDEAVAKNNGRIRHMLMTHIEENQNANVEDLEKE</sequence>
<feature type="repeat" description="ANK" evidence="3">
    <location>
        <begin position="42"/>
        <end position="74"/>
    </location>
</feature>
<dbReference type="InterPro" id="IPR002110">
    <property type="entry name" value="Ankyrin_rpt"/>
</dbReference>
<dbReference type="PRINTS" id="PR01415">
    <property type="entry name" value="ANKYRIN"/>
</dbReference>
<accession>A0A7S0BLU4</accession>
<dbReference type="SMART" id="SM00248">
    <property type="entry name" value="ANK"/>
    <property type="match status" value="3"/>
</dbReference>
<dbReference type="InterPro" id="IPR036770">
    <property type="entry name" value="Ankyrin_rpt-contain_sf"/>
</dbReference>
<dbReference type="Gene3D" id="1.25.40.20">
    <property type="entry name" value="Ankyrin repeat-containing domain"/>
    <property type="match status" value="1"/>
</dbReference>
<feature type="repeat" description="ANK" evidence="3">
    <location>
        <begin position="75"/>
        <end position="107"/>
    </location>
</feature>
<evidence type="ECO:0000256" key="3">
    <source>
        <dbReference type="PROSITE-ProRule" id="PRU00023"/>
    </source>
</evidence>
<dbReference type="EMBL" id="HBEK01014497">
    <property type="protein sequence ID" value="CAD8397890.1"/>
    <property type="molecule type" value="Transcribed_RNA"/>
</dbReference>
<keyword evidence="1" id="KW-0677">Repeat</keyword>
<evidence type="ECO:0008006" key="5">
    <source>
        <dbReference type="Google" id="ProtNLM"/>
    </source>
</evidence>
<dbReference type="PANTHER" id="PTHR24171:SF8">
    <property type="entry name" value="BRCA1-ASSOCIATED RING DOMAIN PROTEIN 1"/>
    <property type="match status" value="1"/>
</dbReference>
<evidence type="ECO:0000256" key="1">
    <source>
        <dbReference type="ARBA" id="ARBA00022737"/>
    </source>
</evidence>
<dbReference type="Pfam" id="PF12796">
    <property type="entry name" value="Ank_2"/>
    <property type="match status" value="1"/>
</dbReference>
<evidence type="ECO:0000313" key="4">
    <source>
        <dbReference type="EMBL" id="CAD8397890.1"/>
    </source>
</evidence>
<dbReference type="GO" id="GO:0085020">
    <property type="term" value="P:protein K6-linked ubiquitination"/>
    <property type="evidence" value="ECO:0007669"/>
    <property type="project" value="TreeGrafter"/>
</dbReference>
<proteinExistence type="predicted"/>
<keyword evidence="2 3" id="KW-0040">ANK repeat</keyword>
<protein>
    <recommendedName>
        <fullName evidence="5">Ankyrin repeat protein</fullName>
    </recommendedName>
</protein>
<dbReference type="AlphaFoldDB" id="A0A7S0BLU4"/>
<dbReference type="GO" id="GO:0004842">
    <property type="term" value="F:ubiquitin-protein transferase activity"/>
    <property type="evidence" value="ECO:0007669"/>
    <property type="project" value="TreeGrafter"/>
</dbReference>
<organism evidence="4">
    <name type="scientific">Rhodosorus marinus</name>
    <dbReference type="NCBI Taxonomy" id="101924"/>
    <lineage>
        <taxon>Eukaryota</taxon>
        <taxon>Rhodophyta</taxon>
        <taxon>Stylonematophyceae</taxon>
        <taxon>Stylonematales</taxon>
        <taxon>Stylonemataceae</taxon>
        <taxon>Rhodosorus</taxon>
    </lineage>
</organism>
<dbReference type="PROSITE" id="PS50088">
    <property type="entry name" value="ANK_REPEAT"/>
    <property type="match status" value="2"/>
</dbReference>